<dbReference type="Gene3D" id="2.30.29.30">
    <property type="entry name" value="Pleckstrin-homology domain (PH domain)/Phosphotyrosine-binding domain (PTB)"/>
    <property type="match status" value="1"/>
</dbReference>
<evidence type="ECO:0000313" key="3">
    <source>
        <dbReference type="EMBL" id="JAR87402.1"/>
    </source>
</evidence>
<feature type="compositionally biased region" description="Acidic residues" evidence="1">
    <location>
        <begin position="130"/>
        <end position="153"/>
    </location>
</feature>
<dbReference type="EMBL" id="GEIB01000494">
    <property type="protein sequence ID" value="JAR87402.1"/>
    <property type="molecule type" value="Transcribed_RNA"/>
</dbReference>
<dbReference type="Gene3D" id="2.60.120.340">
    <property type="entry name" value="Nucleoplasmin core domain"/>
    <property type="match status" value="1"/>
</dbReference>
<organism evidence="3">
    <name type="scientific">Alectorobius mimon</name>
    <dbReference type="NCBI Taxonomy" id="360319"/>
    <lineage>
        <taxon>Eukaryota</taxon>
        <taxon>Metazoa</taxon>
        <taxon>Ecdysozoa</taxon>
        <taxon>Arthropoda</taxon>
        <taxon>Chelicerata</taxon>
        <taxon>Arachnida</taxon>
        <taxon>Acari</taxon>
        <taxon>Parasitiformes</taxon>
        <taxon>Ixodida</taxon>
        <taxon>Ixodoidea</taxon>
        <taxon>Argasidae</taxon>
        <taxon>Ornithodorinae</taxon>
        <taxon>Alectorobius</taxon>
    </lineage>
</organism>
<sequence>GRFGVCHFFFRLDRHLAGVWKVRSEPENTMFWAVTLESGKRYTQVVDNSFHVSMAALEPREKESPEKHVKVMIEHSNVDFLLCTLTYNAVHQIPLDLNFVEGEEICLYLDGAEGTVHLSGYLSELDNLQELDEEEDEEEASDEEGSEDADEEVPPNKGLRLVDIDAEESDDSDYNPNKDLKGKMKERQPKMKKPLLVDNDEEEDEEEIMFEKRVTLAVFNSATGKYESSGMGNLCMLYDDTCYGMRIRVTADETDEVLCETLIAVQTCLRTDKLDAYWTAIDVSQNPAVRCQFKVTFSSLQAVEEFSRAFDEGKECAVSASIVETNDDPPC</sequence>
<reference evidence="3" key="1">
    <citation type="submission" date="2016-03" db="EMBL/GenBank/DDBJ databases">
        <title>Gut transcriptome analysis on engorged females of Ornithodoros mimon (Acari: Argasidae) and phylogenetic inferences of soft ticks.</title>
        <authorList>
            <person name="Landulfo G.A."/>
            <person name="Giovanni D."/>
            <person name="Carvalho E."/>
            <person name="Junqueira-de-Azevedo I."/>
            <person name="Patane J."/>
            <person name="Mendoca R."/>
            <person name="Barros-Battesti D."/>
        </authorList>
    </citation>
    <scope>NUCLEOTIDE SEQUENCE</scope>
    <source>
        <strain evidence="3">Females</strain>
        <tissue evidence="3">Gut</tissue>
    </source>
</reference>
<evidence type="ECO:0000256" key="1">
    <source>
        <dbReference type="SAM" id="MobiDB-lite"/>
    </source>
</evidence>
<feature type="domain" description="RanBD1" evidence="2">
    <location>
        <begin position="186"/>
        <end position="315"/>
    </location>
</feature>
<dbReference type="InterPro" id="IPR000156">
    <property type="entry name" value="Ran_bind_dom"/>
</dbReference>
<dbReference type="SUPFAM" id="SSF69203">
    <property type="entry name" value="Nucleoplasmin-like core domain"/>
    <property type="match status" value="1"/>
</dbReference>
<name>A0A147BAD8_9ACAR</name>
<dbReference type="InterPro" id="IPR036824">
    <property type="entry name" value="Nucleoplasmin_core_dom_sf"/>
</dbReference>
<dbReference type="SUPFAM" id="SSF50729">
    <property type="entry name" value="PH domain-like"/>
    <property type="match status" value="1"/>
</dbReference>
<feature type="region of interest" description="Disordered" evidence="1">
    <location>
        <begin position="130"/>
        <end position="190"/>
    </location>
</feature>
<feature type="compositionally biased region" description="Acidic residues" evidence="1">
    <location>
        <begin position="164"/>
        <end position="173"/>
    </location>
</feature>
<feature type="compositionally biased region" description="Basic and acidic residues" evidence="1">
    <location>
        <begin position="176"/>
        <end position="189"/>
    </location>
</feature>
<dbReference type="PROSITE" id="PS50196">
    <property type="entry name" value="RANBD1"/>
    <property type="match status" value="1"/>
</dbReference>
<evidence type="ECO:0000259" key="2">
    <source>
        <dbReference type="PROSITE" id="PS50196"/>
    </source>
</evidence>
<dbReference type="AlphaFoldDB" id="A0A147BAD8"/>
<dbReference type="InterPro" id="IPR011993">
    <property type="entry name" value="PH-like_dom_sf"/>
</dbReference>
<proteinExistence type="predicted"/>
<accession>A0A147BAD8</accession>
<dbReference type="InterPro" id="IPR041232">
    <property type="entry name" value="NPL"/>
</dbReference>
<dbReference type="Pfam" id="PF00638">
    <property type="entry name" value="Ran_BP1"/>
    <property type="match status" value="1"/>
</dbReference>
<dbReference type="Pfam" id="PF17800">
    <property type="entry name" value="NPL"/>
    <property type="match status" value="1"/>
</dbReference>
<feature type="non-terminal residue" evidence="3">
    <location>
        <position position="1"/>
    </location>
</feature>
<protein>
    <submittedName>
        <fullName evidence="3">Ran binding protein</fullName>
    </submittedName>
</protein>